<comment type="subcellular location">
    <subcellularLocation>
        <location evidence="1">Mitochondrion inner membrane</location>
        <topology evidence="1">Single-pass membrane protein</topology>
    </subcellularLocation>
</comment>
<dbReference type="InterPro" id="IPR036286">
    <property type="entry name" value="LexA/Signal_pep-like_sf"/>
</dbReference>
<keyword evidence="5" id="KW-0645">Protease</keyword>
<evidence type="ECO:0000256" key="3">
    <source>
        <dbReference type="ARBA" id="ARBA00011805"/>
    </source>
</evidence>
<dbReference type="PRINTS" id="PR00727">
    <property type="entry name" value="LEADERPTASE"/>
</dbReference>
<keyword evidence="16" id="KW-1185">Reference proteome</keyword>
<dbReference type="Pfam" id="PF15907">
    <property type="entry name" value="Itfg2"/>
    <property type="match status" value="1"/>
</dbReference>
<evidence type="ECO:0000256" key="8">
    <source>
        <dbReference type="ARBA" id="ARBA00022801"/>
    </source>
</evidence>
<evidence type="ECO:0000256" key="10">
    <source>
        <dbReference type="ARBA" id="ARBA00023128"/>
    </source>
</evidence>
<dbReference type="CDD" id="cd06530">
    <property type="entry name" value="S26_SPase_I"/>
    <property type="match status" value="1"/>
</dbReference>
<evidence type="ECO:0000313" key="15">
    <source>
        <dbReference type="EMBL" id="KDR13303.1"/>
    </source>
</evidence>
<dbReference type="STRING" id="136037.A0A067QTG8"/>
<evidence type="ECO:0000313" key="16">
    <source>
        <dbReference type="Proteomes" id="UP000027135"/>
    </source>
</evidence>
<evidence type="ECO:0000256" key="13">
    <source>
        <dbReference type="PIRSR" id="PIRSR600223-1"/>
    </source>
</evidence>
<comment type="subunit">
    <text evidence="3">Heterodimer of 2 subunits, IMMPL1 and IMMPL2.</text>
</comment>
<dbReference type="SUPFAM" id="SSF69318">
    <property type="entry name" value="Integrin alpha N-terminal domain"/>
    <property type="match status" value="1"/>
</dbReference>
<evidence type="ECO:0000256" key="4">
    <source>
        <dbReference type="ARBA" id="ARBA00013650"/>
    </source>
</evidence>
<dbReference type="GO" id="GO:0032006">
    <property type="term" value="P:regulation of TOR signaling"/>
    <property type="evidence" value="ECO:0007669"/>
    <property type="project" value="TreeGrafter"/>
</dbReference>
<proteinExistence type="inferred from homology"/>
<dbReference type="eggNOG" id="KOG1568">
    <property type="taxonomic scope" value="Eukaryota"/>
</dbReference>
<feature type="domain" description="Peptidase S26" evidence="14">
    <location>
        <begin position="101"/>
        <end position="141"/>
    </location>
</feature>
<evidence type="ECO:0000256" key="9">
    <source>
        <dbReference type="ARBA" id="ARBA00022989"/>
    </source>
</evidence>
<feature type="active site" evidence="13">
    <location>
        <position position="34"/>
    </location>
</feature>
<name>A0A067QTG8_ZOONE</name>
<evidence type="ECO:0000256" key="7">
    <source>
        <dbReference type="ARBA" id="ARBA00022792"/>
    </source>
</evidence>
<evidence type="ECO:0000256" key="6">
    <source>
        <dbReference type="ARBA" id="ARBA00022692"/>
    </source>
</evidence>
<keyword evidence="8" id="KW-0378">Hydrolase</keyword>
<keyword evidence="6" id="KW-0812">Transmembrane</keyword>
<comment type="similarity">
    <text evidence="2">Belongs to the peptidase S26 family. IMP2 subfamily.</text>
</comment>
<accession>A0A067QTG8</accession>
<dbReference type="GO" id="GO:0042720">
    <property type="term" value="C:mitochondrial inner membrane peptidase complex"/>
    <property type="evidence" value="ECO:0007669"/>
    <property type="project" value="UniProtKB-ARBA"/>
</dbReference>
<dbReference type="InterPro" id="IPR031793">
    <property type="entry name" value="KICSTOR_ITFG2"/>
</dbReference>
<dbReference type="PANTHER" id="PTHR16317:SF1">
    <property type="entry name" value="KICSTOR COMPLEX PROTEIN ITFG2"/>
    <property type="match status" value="1"/>
</dbReference>
<dbReference type="Gene3D" id="2.10.109.10">
    <property type="entry name" value="Umud Fragment, subunit A"/>
    <property type="match status" value="1"/>
</dbReference>
<dbReference type="GO" id="GO:0006627">
    <property type="term" value="P:protein processing involved in protein targeting to mitochondrion"/>
    <property type="evidence" value="ECO:0007669"/>
    <property type="project" value="UniProtKB-ARBA"/>
</dbReference>
<dbReference type="InterPro" id="IPR000223">
    <property type="entry name" value="Pept_S26A_signal_pept_1"/>
</dbReference>
<evidence type="ECO:0000256" key="11">
    <source>
        <dbReference type="ARBA" id="ARBA00023136"/>
    </source>
</evidence>
<dbReference type="AlphaFoldDB" id="A0A067QTG8"/>
<dbReference type="PANTHER" id="PTHR16317">
    <property type="entry name" value="INTEGRIN ALPHA REPEAT DOMAIN-CONTAINING"/>
    <property type="match status" value="1"/>
</dbReference>
<gene>
    <name evidence="15" type="ORF">L798_12235</name>
</gene>
<evidence type="ECO:0000259" key="14">
    <source>
        <dbReference type="Pfam" id="PF10502"/>
    </source>
</evidence>
<evidence type="ECO:0000256" key="1">
    <source>
        <dbReference type="ARBA" id="ARBA00004434"/>
    </source>
</evidence>
<evidence type="ECO:0000256" key="12">
    <source>
        <dbReference type="ARBA" id="ARBA00032718"/>
    </source>
</evidence>
<dbReference type="GO" id="GO:0007229">
    <property type="term" value="P:integrin-mediated signaling pathway"/>
    <property type="evidence" value="ECO:0007669"/>
    <property type="project" value="UniProtKB-KW"/>
</dbReference>
<feature type="active site" evidence="13">
    <location>
        <position position="81"/>
    </location>
</feature>
<dbReference type="GO" id="GO:0004252">
    <property type="term" value="F:serine-type endopeptidase activity"/>
    <property type="evidence" value="ECO:0007669"/>
    <property type="project" value="InterPro"/>
</dbReference>
<dbReference type="SUPFAM" id="SSF51306">
    <property type="entry name" value="LexA/Signal peptidase"/>
    <property type="match status" value="1"/>
</dbReference>
<dbReference type="InParanoid" id="A0A067QTG8"/>
<keyword evidence="11" id="KW-0472">Membrane</keyword>
<protein>
    <recommendedName>
        <fullName evidence="4">Mitochondrial inner membrane protease subunit 2</fullName>
    </recommendedName>
    <alternativeName>
        <fullName evidence="12">IMP2-like protein</fullName>
    </alternativeName>
</protein>
<keyword evidence="15" id="KW-0401">Integrin</keyword>
<dbReference type="FunFam" id="2.10.109.10:FF:000005">
    <property type="entry name" value="Mitochondrial inner membrane protease subunit"/>
    <property type="match status" value="1"/>
</dbReference>
<reference evidence="15 16" key="1">
    <citation type="journal article" date="2014" name="Nat. Commun.">
        <title>Molecular traces of alternative social organization in a termite genome.</title>
        <authorList>
            <person name="Terrapon N."/>
            <person name="Li C."/>
            <person name="Robertson H.M."/>
            <person name="Ji L."/>
            <person name="Meng X."/>
            <person name="Booth W."/>
            <person name="Chen Z."/>
            <person name="Childers C.P."/>
            <person name="Glastad K.M."/>
            <person name="Gokhale K."/>
            <person name="Gowin J."/>
            <person name="Gronenberg W."/>
            <person name="Hermansen R.A."/>
            <person name="Hu H."/>
            <person name="Hunt B.G."/>
            <person name="Huylmans A.K."/>
            <person name="Khalil S.M."/>
            <person name="Mitchell R.D."/>
            <person name="Munoz-Torres M.C."/>
            <person name="Mustard J.A."/>
            <person name="Pan H."/>
            <person name="Reese J.T."/>
            <person name="Scharf M.E."/>
            <person name="Sun F."/>
            <person name="Vogel H."/>
            <person name="Xiao J."/>
            <person name="Yang W."/>
            <person name="Yang Z."/>
            <person name="Yang Z."/>
            <person name="Zhou J."/>
            <person name="Zhu J."/>
            <person name="Brent C.S."/>
            <person name="Elsik C.G."/>
            <person name="Goodisman M.A."/>
            <person name="Liberles D.A."/>
            <person name="Roe R.M."/>
            <person name="Vargo E.L."/>
            <person name="Vilcinskas A."/>
            <person name="Wang J."/>
            <person name="Bornberg-Bauer E."/>
            <person name="Korb J."/>
            <person name="Zhang G."/>
            <person name="Liebig J."/>
        </authorList>
    </citation>
    <scope>NUCLEOTIDE SEQUENCE [LARGE SCALE GENOMIC DNA]</scope>
    <source>
        <tissue evidence="15">Whole organism</tissue>
    </source>
</reference>
<keyword evidence="9" id="KW-1133">Transmembrane helix</keyword>
<dbReference type="InterPro" id="IPR028994">
    <property type="entry name" value="Integrin_alpha_N"/>
</dbReference>
<dbReference type="GO" id="GO:0006465">
    <property type="term" value="P:signal peptide processing"/>
    <property type="evidence" value="ECO:0007669"/>
    <property type="project" value="InterPro"/>
</dbReference>
<dbReference type="Pfam" id="PF10502">
    <property type="entry name" value="Peptidase_S26"/>
    <property type="match status" value="2"/>
</dbReference>
<dbReference type="EMBL" id="KK852954">
    <property type="protein sequence ID" value="KDR13303.1"/>
    <property type="molecule type" value="Genomic_DNA"/>
</dbReference>
<keyword evidence="7" id="KW-0999">Mitochondrion inner membrane</keyword>
<organism evidence="15 16">
    <name type="scientific">Zootermopsis nevadensis</name>
    <name type="common">Dampwood termite</name>
    <dbReference type="NCBI Taxonomy" id="136037"/>
    <lineage>
        <taxon>Eukaryota</taxon>
        <taxon>Metazoa</taxon>
        <taxon>Ecdysozoa</taxon>
        <taxon>Arthropoda</taxon>
        <taxon>Hexapoda</taxon>
        <taxon>Insecta</taxon>
        <taxon>Pterygota</taxon>
        <taxon>Neoptera</taxon>
        <taxon>Polyneoptera</taxon>
        <taxon>Dictyoptera</taxon>
        <taxon>Blattodea</taxon>
        <taxon>Blattoidea</taxon>
        <taxon>Termitoidae</taxon>
        <taxon>Termopsidae</taxon>
        <taxon>Zootermopsis</taxon>
    </lineage>
</organism>
<dbReference type="InterPro" id="IPR019533">
    <property type="entry name" value="Peptidase_S26"/>
</dbReference>
<sequence>MKLPALVKSFLLGIPVGITFLDTVGYVARVEGISMQPALNPEAPVTDYVLLNRWSIRTREISRGDVVSLVSPKDPGQKIIKRVVGIEGDLISTIGYKQSFIRIPEGHCWVEGDHTGHSMDSNSFGPVSLGLVTAKASCIVWPPHRWQTLKPEIPQARRPVVLLGDIDGDGYTELVMGLTDRVVRSYRWVADSNQPGSGKLIGLHKWECANQIGTVTLNHLPDGTPCLLIAQPGGTLMKIRCHTNEEAGTVDSEVLATTFLEYHPLSCSRMRNSNVSTQIQGGIKTREKDSSVSSRYAVATLDGTLLLVQDETVLWSIQVDHQLFALTKLDMTGDGRDEIVACSWDGQTYILDQEKCSVRFQLEESVVSFCSGYYTLQPGQPPVPCLVYTTFTNKIYVYYDVQLPSLRAKRFIPEQPALIEENPKQARLLMEWCLYGRW</sequence>
<evidence type="ECO:0000256" key="2">
    <source>
        <dbReference type="ARBA" id="ARBA00007066"/>
    </source>
</evidence>
<dbReference type="Proteomes" id="UP000027135">
    <property type="component" value="Unassembled WGS sequence"/>
</dbReference>
<feature type="domain" description="Peptidase S26" evidence="14">
    <location>
        <begin position="9"/>
        <end position="92"/>
    </location>
</feature>
<evidence type="ECO:0000256" key="5">
    <source>
        <dbReference type="ARBA" id="ARBA00022670"/>
    </source>
</evidence>
<keyword evidence="10" id="KW-0496">Mitochondrion</keyword>